<evidence type="ECO:0008006" key="4">
    <source>
        <dbReference type="Google" id="ProtNLM"/>
    </source>
</evidence>
<feature type="compositionally biased region" description="Polar residues" evidence="1">
    <location>
        <begin position="1"/>
        <end position="12"/>
    </location>
</feature>
<sequence length="265" mass="28773">MTSEKSAVSDGTQHPDEGHQQQAGPQEIRDAFDALESDLSRLEVAVREFEGAPRDELESDGEQDTRIRPTRDEFETAAGRLQDLLAELNGGHGAINSHSGGTITPLDPEPAAINLDDIAHALSNLCRFTGHGKRVHSVARHAVHVSHEVEARGGSLSAQRWGLLHDASEAYLADVPAPVKQTLPGYMHAELRLQRVVRDAFGIDLAIEDERLVDAADSAIGRAELAAYFPQCEFTAPVLEYPRADLDQDTDAMSLFLSRAEALGL</sequence>
<comment type="caution">
    <text evidence="2">The sequence shown here is derived from an EMBL/GenBank/DDBJ whole genome shotgun (WGS) entry which is preliminary data.</text>
</comment>
<dbReference type="STRING" id="1227492.C482_05481"/>
<dbReference type="SUPFAM" id="SSF109604">
    <property type="entry name" value="HD-domain/PDEase-like"/>
    <property type="match status" value="1"/>
</dbReference>
<evidence type="ECO:0000313" key="2">
    <source>
        <dbReference type="EMBL" id="ELZ02237.1"/>
    </source>
</evidence>
<name>M0AV93_9EURY</name>
<accession>M0AV93</accession>
<reference evidence="2 3" key="1">
    <citation type="journal article" date="2014" name="PLoS Genet.">
        <title>Phylogenetically driven sequencing of extremely halophilic archaea reveals strategies for static and dynamic osmo-response.</title>
        <authorList>
            <person name="Becker E.A."/>
            <person name="Seitzer P.M."/>
            <person name="Tritt A."/>
            <person name="Larsen D."/>
            <person name="Krusor M."/>
            <person name="Yao A.I."/>
            <person name="Wu D."/>
            <person name="Madern D."/>
            <person name="Eisen J.A."/>
            <person name="Darling A.E."/>
            <person name="Facciotti M.T."/>
        </authorList>
    </citation>
    <scope>NUCLEOTIDE SEQUENCE [LARGE SCALE GENOMIC DNA]</scope>
    <source>
        <strain evidence="2 3">JCM 10990</strain>
    </source>
</reference>
<dbReference type="PATRIC" id="fig|1227492.4.peg.1060"/>
<dbReference type="EMBL" id="AOIN01000038">
    <property type="protein sequence ID" value="ELZ02237.1"/>
    <property type="molecule type" value="Genomic_DNA"/>
</dbReference>
<proteinExistence type="predicted"/>
<dbReference type="RefSeq" id="WP_006166477.1">
    <property type="nucleotide sequence ID" value="NZ_AOIN01000038.1"/>
</dbReference>
<evidence type="ECO:0000256" key="1">
    <source>
        <dbReference type="SAM" id="MobiDB-lite"/>
    </source>
</evidence>
<protein>
    <recommendedName>
        <fullName evidence="4">Metal dependent phosphohydrolase</fullName>
    </recommendedName>
</protein>
<gene>
    <name evidence="2" type="ORF">C482_05481</name>
</gene>
<evidence type="ECO:0000313" key="3">
    <source>
        <dbReference type="Proteomes" id="UP000011693"/>
    </source>
</evidence>
<dbReference type="Gene3D" id="1.10.3210.10">
    <property type="entry name" value="Hypothetical protein af1432"/>
    <property type="match status" value="1"/>
</dbReference>
<dbReference type="Proteomes" id="UP000011693">
    <property type="component" value="Unassembled WGS sequence"/>
</dbReference>
<feature type="region of interest" description="Disordered" evidence="1">
    <location>
        <begin position="48"/>
        <end position="69"/>
    </location>
</feature>
<feature type="region of interest" description="Disordered" evidence="1">
    <location>
        <begin position="1"/>
        <end position="28"/>
    </location>
</feature>
<organism evidence="2 3">
    <name type="scientific">Natrialba chahannaoensis JCM 10990</name>
    <dbReference type="NCBI Taxonomy" id="1227492"/>
    <lineage>
        <taxon>Archaea</taxon>
        <taxon>Methanobacteriati</taxon>
        <taxon>Methanobacteriota</taxon>
        <taxon>Stenosarchaea group</taxon>
        <taxon>Halobacteria</taxon>
        <taxon>Halobacteriales</taxon>
        <taxon>Natrialbaceae</taxon>
        <taxon>Natrialba</taxon>
    </lineage>
</organism>
<dbReference type="AlphaFoldDB" id="M0AV93"/>
<keyword evidence="3" id="KW-1185">Reference proteome</keyword>